<protein>
    <submittedName>
        <fullName evidence="2">Uncharacterized protein</fullName>
    </submittedName>
</protein>
<evidence type="ECO:0000313" key="2">
    <source>
        <dbReference type="EMBL" id="OCQ23771.1"/>
    </source>
</evidence>
<dbReference type="RefSeq" id="WP_065789784.1">
    <property type="nucleotide sequence ID" value="NZ_MAUJ01000001.1"/>
</dbReference>
<dbReference type="Proteomes" id="UP000093366">
    <property type="component" value="Unassembled WGS sequence"/>
</dbReference>
<feature type="region of interest" description="Disordered" evidence="1">
    <location>
        <begin position="81"/>
        <end position="105"/>
    </location>
</feature>
<reference evidence="3" key="1">
    <citation type="submission" date="2016-07" db="EMBL/GenBank/DDBJ databases">
        <authorList>
            <person name="Florea S."/>
            <person name="Webb J.S."/>
            <person name="Jaromczyk J."/>
            <person name="Schardl C.L."/>
        </authorList>
    </citation>
    <scope>NUCLEOTIDE SEQUENCE [LARGE SCALE GENOMIC DNA]</scope>
    <source>
        <strain evidence="3">IPB1</strain>
    </source>
</reference>
<gene>
    <name evidence="2" type="ORF">A7985_07475</name>
</gene>
<proteinExistence type="predicted"/>
<accession>A0A1C0TWS9</accession>
<evidence type="ECO:0000313" key="3">
    <source>
        <dbReference type="Proteomes" id="UP000093366"/>
    </source>
</evidence>
<dbReference type="AlphaFoldDB" id="A0A1C0TWS9"/>
<comment type="caution">
    <text evidence="2">The sequence shown here is derived from an EMBL/GenBank/DDBJ whole genome shotgun (WGS) entry which is preliminary data.</text>
</comment>
<name>A0A1C0TWS9_9GAMM</name>
<evidence type="ECO:0000256" key="1">
    <source>
        <dbReference type="SAM" id="MobiDB-lite"/>
    </source>
</evidence>
<sequence>MSLEPDYDNYSYEELLDVFENIDRDSFPERFNKVARLLGKDTSSGALADDTDEVGEDKTAACSELAKVVRVKRINDYFDSLSDSGSELNAGDCDTGSYSGGGSGD</sequence>
<organism evidence="2 3">
    <name type="scientific">Pseudoalteromonas luteoviolacea</name>
    <dbReference type="NCBI Taxonomy" id="43657"/>
    <lineage>
        <taxon>Bacteria</taxon>
        <taxon>Pseudomonadati</taxon>
        <taxon>Pseudomonadota</taxon>
        <taxon>Gammaproteobacteria</taxon>
        <taxon>Alteromonadales</taxon>
        <taxon>Pseudoalteromonadaceae</taxon>
        <taxon>Pseudoalteromonas</taxon>
    </lineage>
</organism>
<dbReference type="EMBL" id="MAUJ01000001">
    <property type="protein sequence ID" value="OCQ23771.1"/>
    <property type="molecule type" value="Genomic_DNA"/>
</dbReference>
<dbReference type="OrthoDB" id="8612316at2"/>